<dbReference type="EMBL" id="LAZR01000378">
    <property type="protein sequence ID" value="KKN71674.1"/>
    <property type="molecule type" value="Genomic_DNA"/>
</dbReference>
<reference evidence="8" key="1">
    <citation type="journal article" date="2015" name="Nature">
        <title>Complex archaea that bridge the gap between prokaryotes and eukaryotes.</title>
        <authorList>
            <person name="Spang A."/>
            <person name="Saw J.H."/>
            <person name="Jorgensen S.L."/>
            <person name="Zaremba-Niedzwiedzka K."/>
            <person name="Martijn J."/>
            <person name="Lind A.E."/>
            <person name="van Eijk R."/>
            <person name="Schleper C."/>
            <person name="Guy L."/>
            <person name="Ettema T.J."/>
        </authorList>
    </citation>
    <scope>NUCLEOTIDE SEQUENCE</scope>
</reference>
<keyword evidence="4" id="KW-0520">NAD</keyword>
<dbReference type="SUPFAM" id="SSF116726">
    <property type="entry name" value="TrkA C-terminal domain-like"/>
    <property type="match status" value="2"/>
</dbReference>
<dbReference type="InterPro" id="IPR006036">
    <property type="entry name" value="K_uptake_TrkA"/>
</dbReference>
<dbReference type="PROSITE" id="PS51202">
    <property type="entry name" value="RCK_C"/>
    <property type="match status" value="2"/>
</dbReference>
<protein>
    <recommendedName>
        <fullName evidence="9">Trk system potassium uptake protein TrkA</fullName>
    </recommendedName>
</protein>
<dbReference type="SUPFAM" id="SSF51735">
    <property type="entry name" value="NAD(P)-binding Rossmann-fold domains"/>
    <property type="match status" value="2"/>
</dbReference>
<keyword evidence="2" id="KW-0633">Potassium transport</keyword>
<dbReference type="AlphaFoldDB" id="A0A0F9SXL4"/>
<evidence type="ECO:0000256" key="3">
    <source>
        <dbReference type="ARBA" id="ARBA00022958"/>
    </source>
</evidence>
<dbReference type="PROSITE" id="PS51201">
    <property type="entry name" value="RCK_N"/>
    <property type="match status" value="2"/>
</dbReference>
<proteinExistence type="predicted"/>
<dbReference type="NCBIfam" id="NF007041">
    <property type="entry name" value="PRK09496.3-4"/>
    <property type="match status" value="1"/>
</dbReference>
<dbReference type="InterPro" id="IPR006037">
    <property type="entry name" value="RCK_C"/>
</dbReference>
<dbReference type="Pfam" id="PF02080">
    <property type="entry name" value="TrkA_C"/>
    <property type="match status" value="2"/>
</dbReference>
<feature type="domain" description="RCK C-terminal" evidence="7">
    <location>
        <begin position="141"/>
        <end position="225"/>
    </location>
</feature>
<dbReference type="InterPro" id="IPR003148">
    <property type="entry name" value="RCK_N"/>
</dbReference>
<evidence type="ECO:0000256" key="1">
    <source>
        <dbReference type="ARBA" id="ARBA00022448"/>
    </source>
</evidence>
<dbReference type="GO" id="GO:0005886">
    <property type="term" value="C:plasma membrane"/>
    <property type="evidence" value="ECO:0007669"/>
    <property type="project" value="InterPro"/>
</dbReference>
<evidence type="ECO:0000259" key="6">
    <source>
        <dbReference type="PROSITE" id="PS51201"/>
    </source>
</evidence>
<feature type="domain" description="RCK C-terminal" evidence="7">
    <location>
        <begin position="366"/>
        <end position="446"/>
    </location>
</feature>
<dbReference type="InterPro" id="IPR036291">
    <property type="entry name" value="NAD(P)-bd_dom_sf"/>
</dbReference>
<comment type="caution">
    <text evidence="8">The sequence shown here is derived from an EMBL/GenBank/DDBJ whole genome shotgun (WGS) entry which is preliminary data.</text>
</comment>
<dbReference type="Gene3D" id="3.30.70.1450">
    <property type="entry name" value="Regulator of K+ conductance, C-terminal domain"/>
    <property type="match status" value="2"/>
</dbReference>
<dbReference type="NCBIfam" id="NF007039">
    <property type="entry name" value="PRK09496.3-2"/>
    <property type="match status" value="1"/>
</dbReference>
<dbReference type="InterPro" id="IPR036721">
    <property type="entry name" value="RCK_C_sf"/>
</dbReference>
<dbReference type="GO" id="GO:0015079">
    <property type="term" value="F:potassium ion transmembrane transporter activity"/>
    <property type="evidence" value="ECO:0007669"/>
    <property type="project" value="InterPro"/>
</dbReference>
<dbReference type="PANTHER" id="PTHR43833">
    <property type="entry name" value="POTASSIUM CHANNEL PROTEIN 2-RELATED-RELATED"/>
    <property type="match status" value="1"/>
</dbReference>
<evidence type="ECO:0000256" key="4">
    <source>
        <dbReference type="ARBA" id="ARBA00023027"/>
    </source>
</evidence>
<dbReference type="Pfam" id="PF02254">
    <property type="entry name" value="TrkA_N"/>
    <property type="match status" value="2"/>
</dbReference>
<keyword evidence="1" id="KW-0813">Transport</keyword>
<evidence type="ECO:0000256" key="2">
    <source>
        <dbReference type="ARBA" id="ARBA00022538"/>
    </source>
</evidence>
<evidence type="ECO:0000259" key="7">
    <source>
        <dbReference type="PROSITE" id="PS51202"/>
    </source>
</evidence>
<dbReference type="PRINTS" id="PR00335">
    <property type="entry name" value="KUPTAKETRKA"/>
</dbReference>
<dbReference type="NCBIfam" id="NF007031">
    <property type="entry name" value="PRK09496.1-2"/>
    <property type="match status" value="1"/>
</dbReference>
<dbReference type="PANTHER" id="PTHR43833:SF5">
    <property type="entry name" value="TRK SYSTEM POTASSIUM UPTAKE PROTEIN TRKA"/>
    <property type="match status" value="1"/>
</dbReference>
<dbReference type="InterPro" id="IPR050721">
    <property type="entry name" value="Trk_Ktr_HKT_K-transport"/>
</dbReference>
<feature type="domain" description="RCK N-terminal" evidence="6">
    <location>
        <begin position="230"/>
        <end position="346"/>
    </location>
</feature>
<gene>
    <name evidence="8" type="ORF">LCGC14_0418340</name>
</gene>
<sequence length="446" mass="48711">MNIIIVGAGEVGLHLAKRLSAEKHNITVLEKNPKKARYAEEHLDALVIVGSGSSVKDLNKANIGQTDVFACLTNSDEVNLLSCRFAQKLNVPYKIARIRNPEYTRPDFILSNFEMGIDLLVHPERETADAIVRLIHQSSATGVVEFKGGDIQLLGIRLEQNSPVLGKTIGELWQEHGNIAARIVAIKRKEHTLIPGGSEILVAGDQIFVICEKKLIPTVVHITGKEDVSIQNIMILGGGLVGQFVAESLEDAINVKIIESRSDKSEKIANSLKKTLVIHGDGTDVDLLATEGILNMDAFIATTGDDETNIICTLIAKHLKVPRTIALVNKTEYLPITPTIGLDAVVSKKLITVNSMLRFIRRSTIESIASIPGLDAEVIEIIPQQGSKITKSLLKNLHFRPSIILGSVTRNNKVIIPTGETQIEAGDRVVIFALQKALPDVERLFK</sequence>
<dbReference type="NCBIfam" id="NF007032">
    <property type="entry name" value="PRK09496.1-4"/>
    <property type="match status" value="1"/>
</dbReference>
<feature type="domain" description="RCK N-terminal" evidence="6">
    <location>
        <begin position="1"/>
        <end position="121"/>
    </location>
</feature>
<accession>A0A0F9SXL4</accession>
<evidence type="ECO:0008006" key="9">
    <source>
        <dbReference type="Google" id="ProtNLM"/>
    </source>
</evidence>
<keyword evidence="5" id="KW-0406">Ion transport</keyword>
<evidence type="ECO:0000256" key="5">
    <source>
        <dbReference type="ARBA" id="ARBA00023065"/>
    </source>
</evidence>
<dbReference type="Gene3D" id="3.40.50.720">
    <property type="entry name" value="NAD(P)-binding Rossmann-like Domain"/>
    <property type="match status" value="2"/>
</dbReference>
<organism evidence="8">
    <name type="scientific">marine sediment metagenome</name>
    <dbReference type="NCBI Taxonomy" id="412755"/>
    <lineage>
        <taxon>unclassified sequences</taxon>
        <taxon>metagenomes</taxon>
        <taxon>ecological metagenomes</taxon>
    </lineage>
</organism>
<dbReference type="NCBIfam" id="NF007038">
    <property type="entry name" value="PRK09496.2-6"/>
    <property type="match status" value="1"/>
</dbReference>
<evidence type="ECO:0000313" key="8">
    <source>
        <dbReference type="EMBL" id="KKN71674.1"/>
    </source>
</evidence>
<keyword evidence="3" id="KW-0630">Potassium</keyword>
<name>A0A0F9SXL4_9ZZZZ</name>